<evidence type="ECO:0000259" key="3">
    <source>
        <dbReference type="Pfam" id="PF25137"/>
    </source>
</evidence>
<dbReference type="PANTHER" id="PTHR11496">
    <property type="entry name" value="ALCOHOL DEHYDROGENASE"/>
    <property type="match status" value="1"/>
</dbReference>
<evidence type="ECO:0000259" key="2">
    <source>
        <dbReference type="Pfam" id="PF00465"/>
    </source>
</evidence>
<accession>A0A6N3E8S9</accession>
<reference evidence="4" key="1">
    <citation type="submission" date="2019-11" db="EMBL/GenBank/DDBJ databases">
        <authorList>
            <person name="Feng L."/>
        </authorList>
    </citation>
    <scope>NUCLEOTIDE SEQUENCE</scope>
    <source>
        <strain evidence="4">ChathewayiLFYP18</strain>
    </source>
</reference>
<dbReference type="CDD" id="cd08182">
    <property type="entry name" value="HEPD"/>
    <property type="match status" value="1"/>
</dbReference>
<dbReference type="Gene3D" id="3.40.50.1970">
    <property type="match status" value="1"/>
</dbReference>
<dbReference type="EMBL" id="CACRUH010000047">
    <property type="protein sequence ID" value="VYU38106.1"/>
    <property type="molecule type" value="Genomic_DNA"/>
</dbReference>
<dbReference type="AlphaFoldDB" id="A0A6N3E8S9"/>
<dbReference type="RefSeq" id="WP_156832986.1">
    <property type="nucleotide sequence ID" value="NZ_CACRUH010000047.1"/>
</dbReference>
<dbReference type="FunFam" id="3.40.50.1970:FF:000003">
    <property type="entry name" value="Alcohol dehydrogenase, iron-containing"/>
    <property type="match status" value="1"/>
</dbReference>
<protein>
    <submittedName>
        <fullName evidence="4">Phosphonoacetaldehyde reductase</fullName>
        <ecNumber evidence="4">1.1.1.309</ecNumber>
    </submittedName>
</protein>
<proteinExistence type="predicted"/>
<dbReference type="GO" id="GO:0017000">
    <property type="term" value="P:antibiotic biosynthetic process"/>
    <property type="evidence" value="ECO:0007669"/>
    <property type="project" value="InterPro"/>
</dbReference>
<dbReference type="GO" id="GO:0046872">
    <property type="term" value="F:metal ion binding"/>
    <property type="evidence" value="ECO:0007669"/>
    <property type="project" value="InterPro"/>
</dbReference>
<evidence type="ECO:0000256" key="1">
    <source>
        <dbReference type="ARBA" id="ARBA00023002"/>
    </source>
</evidence>
<feature type="domain" description="Alcohol dehydrogenase iron-type/glycerol dehydrogenase GldA" evidence="2">
    <location>
        <begin position="5"/>
        <end position="163"/>
    </location>
</feature>
<dbReference type="InterPro" id="IPR035873">
    <property type="entry name" value="PhpC"/>
</dbReference>
<dbReference type="InterPro" id="IPR001670">
    <property type="entry name" value="ADH_Fe/GldA"/>
</dbReference>
<dbReference type="InterPro" id="IPR056798">
    <property type="entry name" value="ADH_Fe_C"/>
</dbReference>
<dbReference type="SUPFAM" id="SSF56796">
    <property type="entry name" value="Dehydroquinate synthase-like"/>
    <property type="match status" value="1"/>
</dbReference>
<dbReference type="EC" id="1.1.1.309" evidence="4"/>
<dbReference type="InterPro" id="IPR039697">
    <property type="entry name" value="Alcohol_dehydrogenase_Fe"/>
</dbReference>
<name>A0A6N3E8S9_9FIRM</name>
<evidence type="ECO:0000313" key="4">
    <source>
        <dbReference type="EMBL" id="VYU38106.1"/>
    </source>
</evidence>
<gene>
    <name evidence="4" type="primary">phpC</name>
    <name evidence="4" type="ORF">CHLFYP18_00776</name>
</gene>
<dbReference type="PANTHER" id="PTHR11496:SF103">
    <property type="entry name" value="DEHYDROGENASE, PUTATIVE-RELATED"/>
    <property type="match status" value="1"/>
</dbReference>
<organism evidence="4">
    <name type="scientific">Hungatella hathewayi</name>
    <dbReference type="NCBI Taxonomy" id="154046"/>
    <lineage>
        <taxon>Bacteria</taxon>
        <taxon>Bacillati</taxon>
        <taxon>Bacillota</taxon>
        <taxon>Clostridia</taxon>
        <taxon>Lachnospirales</taxon>
        <taxon>Lachnospiraceae</taxon>
        <taxon>Hungatella</taxon>
    </lineage>
</organism>
<sequence>MKKQHIIEGASAYKHIGKILIENHIHKYLLVSGFSKESVPLKEYLNLLQIPYVYFNDFFSNPLYQSVVDGVRVFRREKCEMIIAIGGGSAIDVAKCIKLYSNMNEGMNFLEQEPEESSIPLMAIPTTAGTGSESTRFAVIYYNGEKQSISHESIIPDYVILEPRLLDSLPLYQKKATLMDALCQAIESMWSVNSTPESMTYSKRAISMIIRNYDGYLAGATDRNEGILKAANLAGQAINITQTTAAHAMSYKITSLFGIPHGHAVALCLPAVWRYMNNHMDHCIDPRGANYLKDVLGDIASCMGVNTSEDAVTCFENIMDKVDLNIDVKIDEKQLLLLTSSVNPIRLKNNPIQLEKEVLKRLYADIFNCQIPFHILV</sequence>
<keyword evidence="1 4" id="KW-0560">Oxidoreductase</keyword>
<dbReference type="Gene3D" id="1.20.1090.10">
    <property type="entry name" value="Dehydroquinate synthase-like - alpha domain"/>
    <property type="match status" value="1"/>
</dbReference>
<dbReference type="GO" id="GO:0004022">
    <property type="term" value="F:alcohol dehydrogenase (NAD+) activity"/>
    <property type="evidence" value="ECO:0007669"/>
    <property type="project" value="TreeGrafter"/>
</dbReference>
<feature type="domain" description="Fe-containing alcohol dehydrogenase-like C-terminal" evidence="3">
    <location>
        <begin position="176"/>
        <end position="365"/>
    </location>
</feature>
<dbReference type="Pfam" id="PF00465">
    <property type="entry name" value="Fe-ADH"/>
    <property type="match status" value="1"/>
</dbReference>
<dbReference type="Pfam" id="PF25137">
    <property type="entry name" value="ADH_Fe_C"/>
    <property type="match status" value="1"/>
</dbReference>